<dbReference type="GO" id="GO:0016020">
    <property type="term" value="C:membrane"/>
    <property type="evidence" value="ECO:0007669"/>
    <property type="project" value="UniProtKB-SubCell"/>
</dbReference>
<evidence type="ECO:0000313" key="14">
    <source>
        <dbReference type="EMBL" id="MBN7796467.1"/>
    </source>
</evidence>
<dbReference type="RefSeq" id="WP_206559915.1">
    <property type="nucleotide sequence ID" value="NZ_JAFKCZ010000005.1"/>
</dbReference>
<evidence type="ECO:0000256" key="6">
    <source>
        <dbReference type="ARBA" id="ARBA00022989"/>
    </source>
</evidence>
<keyword evidence="5" id="KW-0276">Fatty acid metabolism</keyword>
<evidence type="ECO:0000256" key="8">
    <source>
        <dbReference type="ARBA" id="ARBA00023004"/>
    </source>
</evidence>
<evidence type="ECO:0000256" key="11">
    <source>
        <dbReference type="ARBA" id="ARBA00023160"/>
    </source>
</evidence>
<keyword evidence="6 12" id="KW-1133">Transmembrane helix</keyword>
<evidence type="ECO:0000256" key="2">
    <source>
        <dbReference type="ARBA" id="ARBA00008749"/>
    </source>
</evidence>
<evidence type="ECO:0000256" key="5">
    <source>
        <dbReference type="ARBA" id="ARBA00022832"/>
    </source>
</evidence>
<evidence type="ECO:0000256" key="1">
    <source>
        <dbReference type="ARBA" id="ARBA00004141"/>
    </source>
</evidence>
<accession>A0A939DFC1</accession>
<name>A0A939DFC1_9GAMM</name>
<evidence type="ECO:0000256" key="12">
    <source>
        <dbReference type="SAM" id="Phobius"/>
    </source>
</evidence>
<dbReference type="Proteomes" id="UP000664303">
    <property type="component" value="Unassembled WGS sequence"/>
</dbReference>
<dbReference type="GO" id="GO:0006633">
    <property type="term" value="P:fatty acid biosynthetic process"/>
    <property type="evidence" value="ECO:0007669"/>
    <property type="project" value="UniProtKB-KW"/>
</dbReference>
<dbReference type="PRINTS" id="PR00075">
    <property type="entry name" value="FACDDSATRASE"/>
</dbReference>
<evidence type="ECO:0000313" key="15">
    <source>
        <dbReference type="Proteomes" id="UP000664303"/>
    </source>
</evidence>
<comment type="subcellular location">
    <subcellularLocation>
        <location evidence="1">Membrane</location>
        <topology evidence="1">Multi-pass membrane protein</topology>
    </subcellularLocation>
</comment>
<dbReference type="GO" id="GO:0016717">
    <property type="term" value="F:oxidoreductase activity, acting on paired donors, with oxidation of a pair of donors resulting in the reduction of molecular oxygen to two molecules of water"/>
    <property type="evidence" value="ECO:0007669"/>
    <property type="project" value="InterPro"/>
</dbReference>
<dbReference type="CDD" id="cd03505">
    <property type="entry name" value="Delta9-FADS-like"/>
    <property type="match status" value="1"/>
</dbReference>
<evidence type="ECO:0000256" key="7">
    <source>
        <dbReference type="ARBA" id="ARBA00023002"/>
    </source>
</evidence>
<sequence length="279" mass="31557">MSRGRKAYRAGGIAALHLLVFIALWRGTTAADWRAFAMVYPLAAIGVGVAMHRYFAHRAFGTSRVFQFALALMAALSFGNAVHFAGKHRLHHRHSDGEGDVHAPRQGWWQCWFGSLIDCGYSDTRIRHEARRWLAYPELDWLYRHGALPALLVCAILFAIGGFGMMVIGGCLPGVLLLHQSSAVNYFCHCRGRRAFATRDDSRNNAVVALLTYGEGWHNNHHRFPRSARAGLRWWEIDMFYWVICLFEALGLVWEVQRIDDRRLLAAGSAWKPQQGAQP</sequence>
<evidence type="ECO:0000256" key="3">
    <source>
        <dbReference type="ARBA" id="ARBA00022516"/>
    </source>
</evidence>
<feature type="transmembrane region" description="Helical" evidence="12">
    <location>
        <begin position="7"/>
        <end position="25"/>
    </location>
</feature>
<dbReference type="PANTHER" id="PTHR11351:SF31">
    <property type="entry name" value="DESATURASE 1, ISOFORM A-RELATED"/>
    <property type="match status" value="1"/>
</dbReference>
<dbReference type="AlphaFoldDB" id="A0A939DFC1"/>
<protein>
    <submittedName>
        <fullName evidence="14">Acyl-CoA desaturase</fullName>
    </submittedName>
</protein>
<evidence type="ECO:0000259" key="13">
    <source>
        <dbReference type="Pfam" id="PF00487"/>
    </source>
</evidence>
<dbReference type="PANTHER" id="PTHR11351">
    <property type="entry name" value="ACYL-COA DESATURASE"/>
    <property type="match status" value="1"/>
</dbReference>
<feature type="domain" description="Fatty acid desaturase" evidence="13">
    <location>
        <begin position="33"/>
        <end position="242"/>
    </location>
</feature>
<gene>
    <name evidence="14" type="ORF">JYP50_07690</name>
</gene>
<feature type="transmembrane region" description="Helical" evidence="12">
    <location>
        <begin position="37"/>
        <end position="56"/>
    </location>
</feature>
<keyword evidence="15" id="KW-1185">Reference proteome</keyword>
<dbReference type="EMBL" id="JAFKCZ010000005">
    <property type="protein sequence ID" value="MBN7796467.1"/>
    <property type="molecule type" value="Genomic_DNA"/>
</dbReference>
<keyword evidence="10 12" id="KW-0472">Membrane</keyword>
<dbReference type="InterPro" id="IPR015876">
    <property type="entry name" value="Acyl-CoA_DS"/>
</dbReference>
<keyword evidence="4 12" id="KW-0812">Transmembrane</keyword>
<dbReference type="InterPro" id="IPR005804">
    <property type="entry name" value="FA_desaturase_dom"/>
</dbReference>
<organism evidence="14 15">
    <name type="scientific">Parahaliea mediterranea</name>
    <dbReference type="NCBI Taxonomy" id="651086"/>
    <lineage>
        <taxon>Bacteria</taxon>
        <taxon>Pseudomonadati</taxon>
        <taxon>Pseudomonadota</taxon>
        <taxon>Gammaproteobacteria</taxon>
        <taxon>Cellvibrionales</taxon>
        <taxon>Halieaceae</taxon>
        <taxon>Parahaliea</taxon>
    </lineage>
</organism>
<evidence type="ECO:0000256" key="4">
    <source>
        <dbReference type="ARBA" id="ARBA00022692"/>
    </source>
</evidence>
<feature type="transmembrane region" description="Helical" evidence="12">
    <location>
        <begin position="147"/>
        <end position="168"/>
    </location>
</feature>
<proteinExistence type="inferred from homology"/>
<comment type="similarity">
    <text evidence="2">Belongs to the fatty acid desaturase type 2 family.</text>
</comment>
<keyword evidence="7" id="KW-0560">Oxidoreductase</keyword>
<keyword evidence="8" id="KW-0408">Iron</keyword>
<reference evidence="14" key="1">
    <citation type="submission" date="2021-02" db="EMBL/GenBank/DDBJ databases">
        <title>PHA producing bacteria isolated from coastal sediment in Guangdong, Shenzhen.</title>
        <authorList>
            <person name="Zheng W."/>
            <person name="Yu S."/>
            <person name="Huang Y."/>
        </authorList>
    </citation>
    <scope>NUCLEOTIDE SEQUENCE</scope>
    <source>
        <strain evidence="14">TN14-10</strain>
    </source>
</reference>
<dbReference type="Pfam" id="PF00487">
    <property type="entry name" value="FA_desaturase"/>
    <property type="match status" value="1"/>
</dbReference>
<keyword evidence="11" id="KW-0275">Fatty acid biosynthesis</keyword>
<keyword evidence="9" id="KW-0443">Lipid metabolism</keyword>
<evidence type="ECO:0000256" key="9">
    <source>
        <dbReference type="ARBA" id="ARBA00023098"/>
    </source>
</evidence>
<evidence type="ECO:0000256" key="10">
    <source>
        <dbReference type="ARBA" id="ARBA00023136"/>
    </source>
</evidence>
<comment type="caution">
    <text evidence="14">The sequence shown here is derived from an EMBL/GenBank/DDBJ whole genome shotgun (WGS) entry which is preliminary data.</text>
</comment>
<feature type="transmembrane region" description="Helical" evidence="12">
    <location>
        <begin position="68"/>
        <end position="86"/>
    </location>
</feature>
<keyword evidence="3" id="KW-0444">Lipid biosynthesis</keyword>